<dbReference type="GO" id="GO:0016020">
    <property type="term" value="C:membrane"/>
    <property type="evidence" value="ECO:0007669"/>
    <property type="project" value="TreeGrafter"/>
</dbReference>
<dbReference type="Pfam" id="PF00106">
    <property type="entry name" value="adh_short"/>
    <property type="match status" value="1"/>
</dbReference>
<dbReference type="AlphaFoldDB" id="A0A427AMY8"/>
<sequence length="124" mass="13099">MEGAIHTATSKMTALVTGANKGIGLEICRQLLSKGVMVILTARDEQRGLAAVANLQASGAFDSDVLFHQLDVADSVSVASLADFIRDQFGKLDVLVNNAGVSGLPLRPEILSSFKQVVSQNFVL</sequence>
<dbReference type="Proteomes" id="UP000287651">
    <property type="component" value="Unassembled WGS sequence"/>
</dbReference>
<dbReference type="SUPFAM" id="SSF51735">
    <property type="entry name" value="NAD(P)-binding Rossmann-fold domains"/>
    <property type="match status" value="1"/>
</dbReference>
<keyword evidence="2" id="KW-0521">NADP</keyword>
<dbReference type="Gene3D" id="3.40.50.720">
    <property type="entry name" value="NAD(P)-binding Rossmann-like Domain"/>
    <property type="match status" value="1"/>
</dbReference>
<dbReference type="GO" id="GO:0016491">
    <property type="term" value="F:oxidoreductase activity"/>
    <property type="evidence" value="ECO:0007669"/>
    <property type="project" value="UniProtKB-KW"/>
</dbReference>
<dbReference type="InterPro" id="IPR036291">
    <property type="entry name" value="NAD(P)-bd_dom_sf"/>
</dbReference>
<dbReference type="PANTHER" id="PTHR43490">
    <property type="entry name" value="(+)-NEOMENTHOL DEHYDROGENASE"/>
    <property type="match status" value="1"/>
</dbReference>
<dbReference type="PANTHER" id="PTHR43490:SF98">
    <property type="entry name" value="OS02G0640600 PROTEIN"/>
    <property type="match status" value="1"/>
</dbReference>
<reference evidence="4 5" key="1">
    <citation type="journal article" date="2014" name="Agronomy (Basel)">
        <title>A Draft Genome Sequence for Ensete ventricosum, the Drought-Tolerant Tree Against Hunger.</title>
        <authorList>
            <person name="Harrison J."/>
            <person name="Moore K.A."/>
            <person name="Paszkiewicz K."/>
            <person name="Jones T."/>
            <person name="Grant M."/>
            <person name="Ambacheew D."/>
            <person name="Muzemil S."/>
            <person name="Studholme D.J."/>
        </authorList>
    </citation>
    <scope>NUCLEOTIDE SEQUENCE [LARGE SCALE GENOMIC DNA]</scope>
</reference>
<organism evidence="4 5">
    <name type="scientific">Ensete ventricosum</name>
    <name type="common">Abyssinian banana</name>
    <name type="synonym">Musa ensete</name>
    <dbReference type="NCBI Taxonomy" id="4639"/>
    <lineage>
        <taxon>Eukaryota</taxon>
        <taxon>Viridiplantae</taxon>
        <taxon>Streptophyta</taxon>
        <taxon>Embryophyta</taxon>
        <taxon>Tracheophyta</taxon>
        <taxon>Spermatophyta</taxon>
        <taxon>Magnoliopsida</taxon>
        <taxon>Liliopsida</taxon>
        <taxon>Zingiberales</taxon>
        <taxon>Musaceae</taxon>
        <taxon>Ensete</taxon>
    </lineage>
</organism>
<gene>
    <name evidence="4" type="ORF">B296_00008110</name>
</gene>
<comment type="similarity">
    <text evidence="1">Belongs to the short-chain dehydrogenases/reductases (SDR) family.</text>
</comment>
<accession>A0A427AMY8</accession>
<name>A0A427AMY8_ENSVE</name>
<evidence type="ECO:0000256" key="3">
    <source>
        <dbReference type="ARBA" id="ARBA00023002"/>
    </source>
</evidence>
<proteinExistence type="inferred from homology"/>
<evidence type="ECO:0000313" key="5">
    <source>
        <dbReference type="Proteomes" id="UP000287651"/>
    </source>
</evidence>
<evidence type="ECO:0000256" key="1">
    <source>
        <dbReference type="ARBA" id="ARBA00006484"/>
    </source>
</evidence>
<evidence type="ECO:0008006" key="6">
    <source>
        <dbReference type="Google" id="ProtNLM"/>
    </source>
</evidence>
<dbReference type="PRINTS" id="PR00081">
    <property type="entry name" value="GDHRDH"/>
</dbReference>
<dbReference type="EMBL" id="AMZH03001897">
    <property type="protein sequence ID" value="RRT77585.1"/>
    <property type="molecule type" value="Genomic_DNA"/>
</dbReference>
<evidence type="ECO:0000256" key="2">
    <source>
        <dbReference type="ARBA" id="ARBA00022857"/>
    </source>
</evidence>
<evidence type="ECO:0000313" key="4">
    <source>
        <dbReference type="EMBL" id="RRT77585.1"/>
    </source>
</evidence>
<comment type="caution">
    <text evidence="4">The sequence shown here is derived from an EMBL/GenBank/DDBJ whole genome shotgun (WGS) entry which is preliminary data.</text>
</comment>
<protein>
    <recommendedName>
        <fullName evidence="6">(+)-neomenthol dehydrogenase-like</fullName>
    </recommendedName>
</protein>
<keyword evidence="3" id="KW-0560">Oxidoreductase</keyword>
<dbReference type="InterPro" id="IPR002347">
    <property type="entry name" value="SDR_fam"/>
</dbReference>